<feature type="transmembrane region" description="Helical" evidence="1">
    <location>
        <begin position="76"/>
        <end position="94"/>
    </location>
</feature>
<feature type="transmembrane region" description="Helical" evidence="1">
    <location>
        <begin position="280"/>
        <end position="305"/>
    </location>
</feature>
<dbReference type="eggNOG" id="COG2354">
    <property type="taxonomic scope" value="Bacteria"/>
</dbReference>
<keyword evidence="1" id="KW-0472">Membrane</keyword>
<dbReference type="OrthoDB" id="9814178at2"/>
<dbReference type="RefSeq" id="WP_042488767.1">
    <property type="nucleotide sequence ID" value="NZ_BBPI01000068.1"/>
</dbReference>
<name>A0A0A1W876_9SPHN</name>
<dbReference type="AlphaFoldDB" id="A0A0A1W876"/>
<sequence length="311" mass="31571">MAGGLVALLDDVAAIAKLAAASLDDVAGASARAGAKAAGVVIDDTAVTPRYVVGLAPQRELPIIGKIALGSLRNKLIFLLPAALLLSAFAPWAITPILMAGGAFLCFEASEKILETLTGHHAQAEDATPVDARQLEERQVSGAIRTDLILSAEIMAIALSELPDLSIGTQAIALALVGIAITVGVYGVVAAIVKMDDIGLHLARRDNATAQAVGRGLVKAMPVVLRVLAIVGTAAMVWVGGGIIVHGMEEFGLTTLPHLIHGTAHHAGEALPVGGAVAEWLVGAIGSAIVGLVIGAVIVGVLHLIPSKKAH</sequence>
<dbReference type="Pfam" id="PF05661">
    <property type="entry name" value="DUF808"/>
    <property type="match status" value="1"/>
</dbReference>
<dbReference type="InterPro" id="IPR008526">
    <property type="entry name" value="YedI"/>
</dbReference>
<organism evidence="2 3">
    <name type="scientific">Sphingomonas parapaucimobilis NBRC 15100</name>
    <dbReference type="NCBI Taxonomy" id="1219049"/>
    <lineage>
        <taxon>Bacteria</taxon>
        <taxon>Pseudomonadati</taxon>
        <taxon>Pseudomonadota</taxon>
        <taxon>Alphaproteobacteria</taxon>
        <taxon>Sphingomonadales</taxon>
        <taxon>Sphingomonadaceae</taxon>
        <taxon>Sphingomonas</taxon>
    </lineage>
</organism>
<gene>
    <name evidence="2" type="ORF">SP5_068_00330</name>
</gene>
<feature type="transmembrane region" description="Helical" evidence="1">
    <location>
        <begin position="171"/>
        <end position="193"/>
    </location>
</feature>
<reference evidence="2 3" key="1">
    <citation type="submission" date="2014-11" db="EMBL/GenBank/DDBJ databases">
        <title>Whole genome shotgun sequence of Sphingomonas parapaucimobilis NBRC 15100.</title>
        <authorList>
            <person name="Katano-Makiyama Y."/>
            <person name="Hosoyama A."/>
            <person name="Hashimoto M."/>
            <person name="Hosoyama Y."/>
            <person name="Noguchi M."/>
            <person name="Numata M."/>
            <person name="Tsuchikane K."/>
            <person name="Hirakata S."/>
            <person name="Uohara A."/>
            <person name="Shimodaira J."/>
            <person name="Ohji S."/>
            <person name="Ichikawa N."/>
            <person name="Kimura A."/>
            <person name="Yamazoe A."/>
            <person name="Fujita N."/>
        </authorList>
    </citation>
    <scope>NUCLEOTIDE SEQUENCE [LARGE SCALE GENOMIC DNA]</scope>
    <source>
        <strain evidence="2 3">NBRC 15100</strain>
    </source>
</reference>
<proteinExistence type="predicted"/>
<dbReference type="PIRSF" id="PIRSF016660">
    <property type="entry name" value="YedI"/>
    <property type="match status" value="1"/>
</dbReference>
<keyword evidence="1" id="KW-1133">Transmembrane helix</keyword>
<evidence type="ECO:0008006" key="4">
    <source>
        <dbReference type="Google" id="ProtNLM"/>
    </source>
</evidence>
<dbReference type="GO" id="GO:0005886">
    <property type="term" value="C:plasma membrane"/>
    <property type="evidence" value="ECO:0007669"/>
    <property type="project" value="TreeGrafter"/>
</dbReference>
<dbReference type="PANTHER" id="PTHR30503:SF3">
    <property type="entry name" value="INNER MEMBRANE PROTEIN YEDI"/>
    <property type="match status" value="1"/>
</dbReference>
<evidence type="ECO:0000256" key="1">
    <source>
        <dbReference type="SAM" id="Phobius"/>
    </source>
</evidence>
<dbReference type="Proteomes" id="UP000032305">
    <property type="component" value="Unassembled WGS sequence"/>
</dbReference>
<dbReference type="EMBL" id="BBPI01000068">
    <property type="protein sequence ID" value="GAM01665.1"/>
    <property type="molecule type" value="Genomic_DNA"/>
</dbReference>
<dbReference type="PANTHER" id="PTHR30503">
    <property type="entry name" value="INNER MEMBRANE PROTEIN YEDI"/>
    <property type="match status" value="1"/>
</dbReference>
<evidence type="ECO:0000313" key="3">
    <source>
        <dbReference type="Proteomes" id="UP000032305"/>
    </source>
</evidence>
<feature type="transmembrane region" description="Helical" evidence="1">
    <location>
        <begin position="223"/>
        <end position="245"/>
    </location>
</feature>
<comment type="caution">
    <text evidence="2">The sequence shown here is derived from an EMBL/GenBank/DDBJ whole genome shotgun (WGS) entry which is preliminary data.</text>
</comment>
<protein>
    <recommendedName>
        <fullName evidence="4">Inner membrane protein YedI</fullName>
    </recommendedName>
</protein>
<accession>A0A0A1W876</accession>
<keyword evidence="3" id="KW-1185">Reference proteome</keyword>
<evidence type="ECO:0000313" key="2">
    <source>
        <dbReference type="EMBL" id="GAM01665.1"/>
    </source>
</evidence>
<keyword evidence="1" id="KW-0812">Transmembrane</keyword>